<dbReference type="AlphaFoldDB" id="A0A6P5A611"/>
<dbReference type="KEGG" id="bbel:109479665"/>
<name>A0A6P5A611_BRABE</name>
<dbReference type="Proteomes" id="UP000515135">
    <property type="component" value="Unplaced"/>
</dbReference>
<keyword evidence="2" id="KW-1185">Reference proteome</keyword>
<feature type="region of interest" description="Disordered" evidence="1">
    <location>
        <begin position="66"/>
        <end position="86"/>
    </location>
</feature>
<protein>
    <submittedName>
        <fullName evidence="3">Uncharacterized protein LOC109479665</fullName>
    </submittedName>
</protein>
<proteinExistence type="predicted"/>
<dbReference type="GeneID" id="109479665"/>
<evidence type="ECO:0000256" key="1">
    <source>
        <dbReference type="SAM" id="MobiDB-lite"/>
    </source>
</evidence>
<gene>
    <name evidence="3" type="primary">LOC109479665</name>
</gene>
<sequence length="165" mass="19170">MSRLCDNAHVSTESRHKKVPRVDIAGRRLLSKQELLKYVPTSPTAKSIVEIWNRLHRKVRQRVEQEEWEGNGSFKPSPGTNDYEASNNERKRRLIADDDCWKDMCGLFFIPEANAFVQLNSNTVYMHIRKVVNNAKEMQRRKGLKRRGGGLSQVPMTMPLSWDYP</sequence>
<accession>A0A6P5A611</accession>
<evidence type="ECO:0000313" key="2">
    <source>
        <dbReference type="Proteomes" id="UP000515135"/>
    </source>
</evidence>
<reference evidence="3" key="1">
    <citation type="submission" date="2025-08" db="UniProtKB">
        <authorList>
            <consortium name="RefSeq"/>
        </authorList>
    </citation>
    <scope>IDENTIFICATION</scope>
    <source>
        <tissue evidence="3">Gonad</tissue>
    </source>
</reference>
<evidence type="ECO:0000313" key="3">
    <source>
        <dbReference type="RefSeq" id="XP_019637211.1"/>
    </source>
</evidence>
<organism evidence="2 3">
    <name type="scientific">Branchiostoma belcheri</name>
    <name type="common">Amphioxus</name>
    <dbReference type="NCBI Taxonomy" id="7741"/>
    <lineage>
        <taxon>Eukaryota</taxon>
        <taxon>Metazoa</taxon>
        <taxon>Chordata</taxon>
        <taxon>Cephalochordata</taxon>
        <taxon>Leptocardii</taxon>
        <taxon>Amphioxiformes</taxon>
        <taxon>Branchiostomatidae</taxon>
        <taxon>Branchiostoma</taxon>
    </lineage>
</organism>
<dbReference type="RefSeq" id="XP_019637211.1">
    <property type="nucleotide sequence ID" value="XM_019781652.1"/>
</dbReference>